<dbReference type="Gene3D" id="2.140.10.30">
    <property type="entry name" value="Dipeptidylpeptidase IV, N-terminal domain"/>
    <property type="match status" value="1"/>
</dbReference>
<evidence type="ECO:0000259" key="2">
    <source>
        <dbReference type="Pfam" id="PF00326"/>
    </source>
</evidence>
<keyword evidence="1" id="KW-0732">Signal</keyword>
<dbReference type="RefSeq" id="WP_108984370.1">
    <property type="nucleotide sequence ID" value="NZ_BFBR01000003.1"/>
</dbReference>
<feature type="chain" id="PRO_5015144326" evidence="1">
    <location>
        <begin position="19"/>
        <end position="751"/>
    </location>
</feature>
<dbReference type="EMBL" id="BFBR01000003">
    <property type="protein sequence ID" value="GBF57484.1"/>
    <property type="molecule type" value="Genomic_DNA"/>
</dbReference>
<dbReference type="InterPro" id="IPR002469">
    <property type="entry name" value="Peptidase_S9B_N"/>
</dbReference>
<dbReference type="Pfam" id="PF00326">
    <property type="entry name" value="Peptidase_S9"/>
    <property type="match status" value="1"/>
</dbReference>
<dbReference type="SUPFAM" id="SSF53474">
    <property type="entry name" value="alpha/beta-Hydrolases"/>
    <property type="match status" value="1"/>
</dbReference>
<dbReference type="EC" id="3.4.14.5" evidence="4"/>
<keyword evidence="4" id="KW-0645">Protease</keyword>
<feature type="domain" description="Peptidase S9 prolyl oligopeptidase catalytic" evidence="2">
    <location>
        <begin position="552"/>
        <end position="747"/>
    </location>
</feature>
<keyword evidence="4" id="KW-0031">Aminopeptidase</keyword>
<accession>A0A2P2E8Y5</accession>
<sequence>MRCALLFLAILSSFPGLAAAQDKPASVAVPTTGRLTLDRLFADPALNGPVTRAAKFSPDGKLVTWLRPNDSDFLRLDLWAAPVSGGAPFMLVDSKALVPDEGALSAEEAARRERQRLAGSRGLVSYDWDKKGEAILAPLGGDLYYVPLANPANPRRLTQTPAFETDGQISPGGAFVSFIRDGQLLGVNLATNSELALSPEAEEAVTYGMAEFIAQEEMDRDTGYWWAPDDSRIAFAKVDETAVALIPRVEIGATQTDIVQQRYPRAGATNATVSLFIRDMKTGEVVPVDLGRDEDIYLARVNWSKDGQTLYVQRQNRAQTRLDLLMVNPATGESKVILTEADLVWLNLTHDFTPLASGDFLWTSERSGWRHIERRKRDGTGVQILTTGNWAVSQIVGVDEAGGRVFFLSNKDDSLEQRLYAAPLSKRRNPTAVTAAGGSWNVTMAGNGKAFLGGFSSPDTPPRLGLYDNNGRLVRWIEENRLNDNHPWSPYLAQRAQMRFGTMIGPYGDTLNWSMHLPPDFDPSKKWPVIVYVYGGPGVQVVQRNWGSNTDQLHAARGYIVFRIDNRGTPNRGRSFERAISRKLGGPEVEDQLAGLAFLKAQTYVDTDRIGLWGWSYGGYMTLRLATEAPDAFAAYAAGAPVTDWALYDTHYTERYMGTPASEPEAYRRASILPRLKDVRRPLLILHGMADDNVTFDNSTAAFDALQAASIPFEAMVYPGQKHGIRDKARAKHVQTTILNFFDRHLGPGPR</sequence>
<feature type="signal peptide" evidence="1">
    <location>
        <begin position="1"/>
        <end position="18"/>
    </location>
</feature>
<dbReference type="SUPFAM" id="SSF82171">
    <property type="entry name" value="DPP6 N-terminal domain-like"/>
    <property type="match status" value="1"/>
</dbReference>
<reference evidence="4 5" key="1">
    <citation type="journal article" date="2018" name="Genome Announc.">
        <title>Draft Genome Sequence of "Candidatus Phycosocius bacilliformis," an Alphaproteobacterial Ectosymbiont of the Hydrocarbon-Producing Green Alga Botryococcus braunii.</title>
        <authorList>
            <person name="Tanabe Y."/>
            <person name="Yamaguchi H."/>
            <person name="Watanabe M.M."/>
        </authorList>
    </citation>
    <scope>NUCLEOTIDE SEQUENCE [LARGE SCALE GENOMIC DNA]</scope>
    <source>
        <strain evidence="4 5">BOTRYCO-2</strain>
    </source>
</reference>
<dbReference type="AlphaFoldDB" id="A0A2P2E8Y5"/>
<dbReference type="InterPro" id="IPR029058">
    <property type="entry name" value="AB_hydrolase_fold"/>
</dbReference>
<keyword evidence="4" id="KW-0378">Hydrolase</keyword>
<dbReference type="GO" id="GO:0004177">
    <property type="term" value="F:aminopeptidase activity"/>
    <property type="evidence" value="ECO:0007669"/>
    <property type="project" value="UniProtKB-KW"/>
</dbReference>
<evidence type="ECO:0000259" key="3">
    <source>
        <dbReference type="Pfam" id="PF00930"/>
    </source>
</evidence>
<dbReference type="GO" id="GO:0008239">
    <property type="term" value="F:dipeptidyl-peptidase activity"/>
    <property type="evidence" value="ECO:0007669"/>
    <property type="project" value="UniProtKB-EC"/>
</dbReference>
<evidence type="ECO:0000256" key="1">
    <source>
        <dbReference type="SAM" id="SignalP"/>
    </source>
</evidence>
<dbReference type="Proteomes" id="UP000245086">
    <property type="component" value="Unassembled WGS sequence"/>
</dbReference>
<dbReference type="Gene3D" id="3.40.50.1820">
    <property type="entry name" value="alpha/beta hydrolase"/>
    <property type="match status" value="1"/>
</dbReference>
<comment type="caution">
    <text evidence="4">The sequence shown here is derived from an EMBL/GenBank/DDBJ whole genome shotgun (WGS) entry which is preliminary data.</text>
</comment>
<dbReference type="InterPro" id="IPR050278">
    <property type="entry name" value="Serine_Prot_S9B/DPPIV"/>
</dbReference>
<dbReference type="PANTHER" id="PTHR11731:SF193">
    <property type="entry name" value="DIPEPTIDYL PEPTIDASE 9"/>
    <property type="match status" value="1"/>
</dbReference>
<organism evidence="4 5">
    <name type="scientific">Candidatus Phycosocius bacilliformis</name>
    <dbReference type="NCBI Taxonomy" id="1445552"/>
    <lineage>
        <taxon>Bacteria</taxon>
        <taxon>Pseudomonadati</taxon>
        <taxon>Pseudomonadota</taxon>
        <taxon>Alphaproteobacteria</taxon>
        <taxon>Caulobacterales</taxon>
        <taxon>Caulobacterales incertae sedis</taxon>
        <taxon>Candidatus Phycosocius</taxon>
    </lineage>
</organism>
<feature type="domain" description="Dipeptidylpeptidase IV N-terminal" evidence="3">
    <location>
        <begin position="141"/>
        <end position="462"/>
    </location>
</feature>
<dbReference type="GO" id="GO:0006508">
    <property type="term" value="P:proteolysis"/>
    <property type="evidence" value="ECO:0007669"/>
    <property type="project" value="InterPro"/>
</dbReference>
<keyword evidence="5" id="KW-1185">Reference proteome</keyword>
<proteinExistence type="predicted"/>
<dbReference type="GO" id="GO:0008236">
    <property type="term" value="F:serine-type peptidase activity"/>
    <property type="evidence" value="ECO:0007669"/>
    <property type="project" value="InterPro"/>
</dbReference>
<dbReference type="Pfam" id="PF00930">
    <property type="entry name" value="DPPIV_N"/>
    <property type="match status" value="1"/>
</dbReference>
<dbReference type="PANTHER" id="PTHR11731">
    <property type="entry name" value="PROTEASE FAMILY S9B,C DIPEPTIDYL-PEPTIDASE IV-RELATED"/>
    <property type="match status" value="1"/>
</dbReference>
<gene>
    <name evidence="4" type="primary">dap4</name>
    <name evidence="4" type="ORF">PbB2_01151</name>
</gene>
<evidence type="ECO:0000313" key="4">
    <source>
        <dbReference type="EMBL" id="GBF57484.1"/>
    </source>
</evidence>
<name>A0A2P2E8Y5_9PROT</name>
<dbReference type="InterPro" id="IPR001375">
    <property type="entry name" value="Peptidase_S9_cat"/>
</dbReference>
<evidence type="ECO:0000313" key="5">
    <source>
        <dbReference type="Proteomes" id="UP000245086"/>
    </source>
</evidence>
<protein>
    <submittedName>
        <fullName evidence="4">Dipeptidyl aminopeptidase 4</fullName>
        <ecNumber evidence="4">3.4.14.5</ecNumber>
    </submittedName>
</protein>
<dbReference type="OrthoDB" id="1094230at2"/>